<keyword evidence="3" id="KW-1185">Reference proteome</keyword>
<dbReference type="HOGENOM" id="CLU_554367_0_0_1"/>
<reference evidence="2 3" key="2">
    <citation type="journal article" date="2012" name="PLoS Pathog.">
        <title>Diverse lifestyles and strategies of plant pathogenesis encoded in the genomes of eighteen Dothideomycetes fungi.</title>
        <authorList>
            <person name="Ohm R.A."/>
            <person name="Feau N."/>
            <person name="Henrissat B."/>
            <person name="Schoch C.L."/>
            <person name="Horwitz B.A."/>
            <person name="Barry K.W."/>
            <person name="Condon B.J."/>
            <person name="Copeland A.C."/>
            <person name="Dhillon B."/>
            <person name="Glaser F."/>
            <person name="Hesse C.N."/>
            <person name="Kosti I."/>
            <person name="LaButti K."/>
            <person name="Lindquist E.A."/>
            <person name="Lucas S."/>
            <person name="Salamov A.A."/>
            <person name="Bradshaw R.E."/>
            <person name="Ciuffetti L."/>
            <person name="Hamelin R.C."/>
            <person name="Kema G.H.J."/>
            <person name="Lawrence C."/>
            <person name="Scott J.A."/>
            <person name="Spatafora J.W."/>
            <person name="Turgeon B.G."/>
            <person name="de Wit P.J.G.M."/>
            <person name="Zhong S."/>
            <person name="Goodwin S.B."/>
            <person name="Grigoriev I.V."/>
        </authorList>
    </citation>
    <scope>NUCLEOTIDE SEQUENCE [LARGE SCALE GENOMIC DNA]</scope>
    <source>
        <strain evidence="3">NZE10 / CBS 128990</strain>
    </source>
</reference>
<organism evidence="2 3">
    <name type="scientific">Dothistroma septosporum (strain NZE10 / CBS 128990)</name>
    <name type="common">Red band needle blight fungus</name>
    <name type="synonym">Mycosphaerella pini</name>
    <dbReference type="NCBI Taxonomy" id="675120"/>
    <lineage>
        <taxon>Eukaryota</taxon>
        <taxon>Fungi</taxon>
        <taxon>Dikarya</taxon>
        <taxon>Ascomycota</taxon>
        <taxon>Pezizomycotina</taxon>
        <taxon>Dothideomycetes</taxon>
        <taxon>Dothideomycetidae</taxon>
        <taxon>Mycosphaerellales</taxon>
        <taxon>Mycosphaerellaceae</taxon>
        <taxon>Dothistroma</taxon>
    </lineage>
</organism>
<reference evidence="3" key="1">
    <citation type="journal article" date="2012" name="PLoS Genet.">
        <title>The genomes of the fungal plant pathogens Cladosporium fulvum and Dothistroma septosporum reveal adaptation to different hosts and lifestyles but also signatures of common ancestry.</title>
        <authorList>
            <person name="de Wit P.J.G.M."/>
            <person name="van der Burgt A."/>
            <person name="Oekmen B."/>
            <person name="Stergiopoulos I."/>
            <person name="Abd-Elsalam K.A."/>
            <person name="Aerts A.L."/>
            <person name="Bahkali A.H."/>
            <person name="Beenen H.G."/>
            <person name="Chettri P."/>
            <person name="Cox M.P."/>
            <person name="Datema E."/>
            <person name="de Vries R.P."/>
            <person name="Dhillon B."/>
            <person name="Ganley A.R."/>
            <person name="Griffiths S.A."/>
            <person name="Guo Y."/>
            <person name="Hamelin R.C."/>
            <person name="Henrissat B."/>
            <person name="Kabir M.S."/>
            <person name="Jashni M.K."/>
            <person name="Kema G."/>
            <person name="Klaubauf S."/>
            <person name="Lapidus A."/>
            <person name="Levasseur A."/>
            <person name="Lindquist E."/>
            <person name="Mehrabi R."/>
            <person name="Ohm R.A."/>
            <person name="Owen T.J."/>
            <person name="Salamov A."/>
            <person name="Schwelm A."/>
            <person name="Schijlen E."/>
            <person name="Sun H."/>
            <person name="van den Burg H.A."/>
            <person name="van Ham R.C.H.J."/>
            <person name="Zhang S."/>
            <person name="Goodwin S.B."/>
            <person name="Grigoriev I.V."/>
            <person name="Collemare J."/>
            <person name="Bradshaw R.E."/>
        </authorList>
    </citation>
    <scope>NUCLEOTIDE SEQUENCE [LARGE SCALE GENOMIC DNA]</scope>
    <source>
        <strain evidence="3">NZE10 / CBS 128990</strain>
    </source>
</reference>
<evidence type="ECO:0000256" key="1">
    <source>
        <dbReference type="SAM" id="Phobius"/>
    </source>
</evidence>
<protein>
    <submittedName>
        <fullName evidence="2">Uncharacterized protein</fullName>
    </submittedName>
</protein>
<evidence type="ECO:0000313" key="3">
    <source>
        <dbReference type="Proteomes" id="UP000016933"/>
    </source>
</evidence>
<dbReference type="EMBL" id="KB446544">
    <property type="protein sequence ID" value="EME40156.1"/>
    <property type="molecule type" value="Genomic_DNA"/>
</dbReference>
<keyword evidence="1" id="KW-1133">Transmembrane helix</keyword>
<keyword evidence="1" id="KW-0812">Transmembrane</keyword>
<accession>N1PFU0</accession>
<keyword evidence="1" id="KW-0472">Membrane</keyword>
<evidence type="ECO:0000313" key="2">
    <source>
        <dbReference type="EMBL" id="EME40156.1"/>
    </source>
</evidence>
<feature type="transmembrane region" description="Helical" evidence="1">
    <location>
        <begin position="344"/>
        <end position="363"/>
    </location>
</feature>
<sequence length="486" mass="53354">MMIMPSSIWHDVVLPEVDGIRGLSHSASNSPTSRNYTIQLDALRPVLDCQVVPDERMKISGTKYPDTFRIYASPKLPTSCQRGGQNGTDDHVNYQLGFQTDQLWAGQLLDLHLGPWPEDVKSQVTLDLASQGEWLSGNYSTMPDNPAGCPSIGLIFAKVSANKTSLDDITALLCSQKIQLVKVKVTYKGDLSAKAIINPDIPPVLLDNPVKYITNGTPGFESFPWRVQTYLSANIGKNLTAFNVDGEMQHDDGSSSTESSVDIFFNNVIYGPNGTAPEDLAGVENRGNLIKAVQTLYNRYMSIVIDVKFRQPISQAAIGDQSNTVNGTMQIQTSRLKVNNASKLALQIMLGVMTLLGLGAYWLTDLRGTLPRNPCSIASSMGFLAGSELCDGSNALIPEDAIEMSEEEQKSLFDGVLLSLGWWADRKDESRGMLDGSHEGSTQSLLDDGDVPRDRIFGVDVGTPEQLGFRETRWWKLRRRMARSDA</sequence>
<dbReference type="OMA" id="NAENWIG"/>
<dbReference type="STRING" id="675120.N1PFU0"/>
<name>N1PFU0_DOTSN</name>
<dbReference type="Proteomes" id="UP000016933">
    <property type="component" value="Unassembled WGS sequence"/>
</dbReference>
<gene>
    <name evidence="2" type="ORF">DOTSEDRAFT_74852</name>
</gene>
<dbReference type="eggNOG" id="ENOG502T2XY">
    <property type="taxonomic scope" value="Eukaryota"/>
</dbReference>
<dbReference type="AlphaFoldDB" id="N1PFU0"/>
<proteinExistence type="predicted"/>